<evidence type="ECO:0000313" key="6">
    <source>
        <dbReference type="Proteomes" id="UP000190449"/>
    </source>
</evidence>
<evidence type="ECO:0000256" key="2">
    <source>
        <dbReference type="SAM" id="Phobius"/>
    </source>
</evidence>
<dbReference type="EMBL" id="FRAW01000015">
    <property type="protein sequence ID" value="SHK72524.1"/>
    <property type="molecule type" value="Genomic_DNA"/>
</dbReference>
<dbReference type="EMBL" id="FUWU01000074">
    <property type="protein sequence ID" value="SKA15170.1"/>
    <property type="molecule type" value="Genomic_DNA"/>
</dbReference>
<feature type="transmembrane region" description="Helical" evidence="2">
    <location>
        <begin position="41"/>
        <end position="62"/>
    </location>
</feature>
<feature type="transmembrane region" description="Helical" evidence="2">
    <location>
        <begin position="9"/>
        <end position="35"/>
    </location>
</feature>
<feature type="compositionally biased region" description="Basic and acidic residues" evidence="1">
    <location>
        <begin position="86"/>
        <end position="96"/>
    </location>
</feature>
<dbReference type="AlphaFoldDB" id="A0A1M6UTN8"/>
<dbReference type="Proteomes" id="UP000184275">
    <property type="component" value="Unassembled WGS sequence"/>
</dbReference>
<evidence type="ECO:0000313" key="4">
    <source>
        <dbReference type="EMBL" id="SKA15170.1"/>
    </source>
</evidence>
<feature type="compositionally biased region" description="Basic and acidic residues" evidence="1">
    <location>
        <begin position="67"/>
        <end position="79"/>
    </location>
</feature>
<reference evidence="5" key="1">
    <citation type="submission" date="2016-11" db="EMBL/GenBank/DDBJ databases">
        <authorList>
            <person name="Varghese N."/>
            <person name="Submissions S."/>
        </authorList>
    </citation>
    <scope>NUCLEOTIDE SEQUENCE [LARGE SCALE GENOMIC DNA]</scope>
    <source>
        <strain evidence="5">UWOS</strain>
    </source>
</reference>
<gene>
    <name evidence="4" type="ORF">SAMN02745108_02708</name>
    <name evidence="3" type="ORF">SAMN05720469_11556</name>
</gene>
<evidence type="ECO:0000313" key="3">
    <source>
        <dbReference type="EMBL" id="SHK72524.1"/>
    </source>
</evidence>
<dbReference type="RefSeq" id="WP_073304433.1">
    <property type="nucleotide sequence ID" value="NZ_FRAW01000015.1"/>
</dbReference>
<evidence type="ECO:0000313" key="5">
    <source>
        <dbReference type="Proteomes" id="UP000184275"/>
    </source>
</evidence>
<name>A0A1M6UTN8_9BACT</name>
<reference evidence="4 6" key="3">
    <citation type="submission" date="2017-02" db="EMBL/GenBank/DDBJ databases">
        <authorList>
            <person name="Peterson S.W."/>
        </authorList>
    </citation>
    <scope>NUCLEOTIDE SEQUENCE [LARGE SCALE GENOMIC DNA]</scope>
    <source>
        <strain evidence="4 6">ATCC 43854</strain>
    </source>
</reference>
<keyword evidence="2" id="KW-0472">Membrane</keyword>
<dbReference type="STRING" id="28122.SAMN02745108_02708"/>
<evidence type="ECO:0000256" key="1">
    <source>
        <dbReference type="SAM" id="MobiDB-lite"/>
    </source>
</evidence>
<keyword evidence="5" id="KW-1185">Reference proteome</keyword>
<dbReference type="Proteomes" id="UP000190449">
    <property type="component" value="Unassembled WGS sequence"/>
</dbReference>
<accession>A0A1T4RGK3</accession>
<keyword evidence="2" id="KW-0812">Transmembrane</keyword>
<feature type="region of interest" description="Disordered" evidence="1">
    <location>
        <begin position="66"/>
        <end position="96"/>
    </location>
</feature>
<organism evidence="3 5">
    <name type="scientific">Fibrobacter intestinalis</name>
    <dbReference type="NCBI Taxonomy" id="28122"/>
    <lineage>
        <taxon>Bacteria</taxon>
        <taxon>Pseudomonadati</taxon>
        <taxon>Fibrobacterota</taxon>
        <taxon>Fibrobacteria</taxon>
        <taxon>Fibrobacterales</taxon>
        <taxon>Fibrobacteraceae</taxon>
        <taxon>Fibrobacter</taxon>
    </lineage>
</organism>
<proteinExistence type="predicted"/>
<accession>A0A1M6UTN8</accession>
<sequence>MKRYRGIEFLFDSVLSGFNCLIILVILLFVVVIAIGFFSHYGLFAIPMLGVIFAWLYACGYFRKPKKPEEKGKAFKDGTPEEIAEREERAKMPLNR</sequence>
<keyword evidence="2" id="KW-1133">Transmembrane helix</keyword>
<reference evidence="3" key="2">
    <citation type="submission" date="2016-11" db="EMBL/GenBank/DDBJ databases">
        <authorList>
            <person name="Jaros S."/>
            <person name="Januszkiewicz K."/>
            <person name="Wedrychowicz H."/>
        </authorList>
    </citation>
    <scope>NUCLEOTIDE SEQUENCE [LARGE SCALE GENOMIC DNA]</scope>
    <source>
        <strain evidence="3">UWOS</strain>
    </source>
</reference>
<protein>
    <submittedName>
        <fullName evidence="3">Uncharacterized protein</fullName>
    </submittedName>
</protein>